<dbReference type="SMART" id="SM00108">
    <property type="entry name" value="B_lectin"/>
    <property type="match status" value="1"/>
</dbReference>
<proteinExistence type="predicted"/>
<dbReference type="InterPro" id="IPR001480">
    <property type="entry name" value="Bulb-type_lectin_dom"/>
</dbReference>
<dbReference type="PANTHER" id="PTHR32444">
    <property type="entry name" value="BULB-TYPE LECTIN DOMAIN-CONTAINING PROTEIN"/>
    <property type="match status" value="1"/>
</dbReference>
<evidence type="ECO:0000259" key="5">
    <source>
        <dbReference type="PROSITE" id="PS50927"/>
    </source>
</evidence>
<evidence type="ECO:0000313" key="7">
    <source>
        <dbReference type="EMBL" id="KAK9084973.1"/>
    </source>
</evidence>
<keyword evidence="2 4" id="KW-0732">Signal</keyword>
<dbReference type="Gene3D" id="2.90.10.10">
    <property type="entry name" value="Bulb-type lectin domain"/>
    <property type="match status" value="1"/>
</dbReference>
<keyword evidence="8" id="KW-1185">Reference proteome</keyword>
<feature type="domain" description="Bulb-type lectin" evidence="5">
    <location>
        <begin position="24"/>
        <end position="153"/>
    </location>
</feature>
<dbReference type="InterPro" id="IPR000858">
    <property type="entry name" value="S_locus_glycoprot_dom"/>
</dbReference>
<comment type="caution">
    <text evidence="7">The sequence shown here is derived from an EMBL/GenBank/DDBJ whole genome shotgun (WGS) entry which is preliminary data.</text>
</comment>
<evidence type="ECO:0000256" key="1">
    <source>
        <dbReference type="ARBA" id="ARBA00003061"/>
    </source>
</evidence>
<feature type="chain" id="PRO_5042960747" evidence="4">
    <location>
        <begin position="23"/>
        <end position="432"/>
    </location>
</feature>
<evidence type="ECO:0000256" key="2">
    <source>
        <dbReference type="ARBA" id="ARBA00022729"/>
    </source>
</evidence>
<dbReference type="Pfam" id="PF00954">
    <property type="entry name" value="S_locus_glycop"/>
    <property type="match status" value="1"/>
</dbReference>
<organism evidence="7 8">
    <name type="scientific">Stephania japonica</name>
    <dbReference type="NCBI Taxonomy" id="461633"/>
    <lineage>
        <taxon>Eukaryota</taxon>
        <taxon>Viridiplantae</taxon>
        <taxon>Streptophyta</taxon>
        <taxon>Embryophyta</taxon>
        <taxon>Tracheophyta</taxon>
        <taxon>Spermatophyta</taxon>
        <taxon>Magnoliopsida</taxon>
        <taxon>Ranunculales</taxon>
        <taxon>Menispermaceae</taxon>
        <taxon>Menispermoideae</taxon>
        <taxon>Cissampelideae</taxon>
        <taxon>Stephania</taxon>
    </lineage>
</organism>
<protein>
    <submittedName>
        <fullName evidence="7">Uncharacterized protein</fullName>
    </submittedName>
</protein>
<dbReference type="PANTHER" id="PTHR32444:SF63">
    <property type="entry name" value="G-TYPE LECTIN S-RECEPTOR-LIKE SERINE_THREONINE-PROTEIN KINASE RKS1"/>
    <property type="match status" value="1"/>
</dbReference>
<dbReference type="PIRSF" id="PIRSF002686">
    <property type="entry name" value="SLG"/>
    <property type="match status" value="1"/>
</dbReference>
<dbReference type="PROSITE" id="PS50927">
    <property type="entry name" value="BULB_LECTIN"/>
    <property type="match status" value="1"/>
</dbReference>
<gene>
    <name evidence="7" type="ORF">Sjap_025384</name>
</gene>
<dbReference type="CDD" id="cd00028">
    <property type="entry name" value="B_lectin"/>
    <property type="match status" value="1"/>
</dbReference>
<keyword evidence="3" id="KW-1015">Disulfide bond</keyword>
<dbReference type="CDD" id="cd01098">
    <property type="entry name" value="PAN_AP_plant"/>
    <property type="match status" value="1"/>
</dbReference>
<dbReference type="GO" id="GO:0048544">
    <property type="term" value="P:recognition of pollen"/>
    <property type="evidence" value="ECO:0007669"/>
    <property type="project" value="InterPro"/>
</dbReference>
<evidence type="ECO:0000256" key="4">
    <source>
        <dbReference type="SAM" id="SignalP"/>
    </source>
</evidence>
<evidence type="ECO:0000256" key="3">
    <source>
        <dbReference type="ARBA" id="ARBA00023157"/>
    </source>
</evidence>
<evidence type="ECO:0000259" key="6">
    <source>
        <dbReference type="PROSITE" id="PS50948"/>
    </source>
</evidence>
<dbReference type="InterPro" id="IPR036426">
    <property type="entry name" value="Bulb-type_lectin_dom_sf"/>
</dbReference>
<name>A0AAP0HE61_9MAGN</name>
<dbReference type="InterPro" id="IPR003609">
    <property type="entry name" value="Pan_app"/>
</dbReference>
<dbReference type="InterPro" id="IPR035446">
    <property type="entry name" value="SLSG/EP1"/>
</dbReference>
<dbReference type="PROSITE" id="PS50948">
    <property type="entry name" value="PAN"/>
    <property type="match status" value="1"/>
</dbReference>
<reference evidence="7 8" key="1">
    <citation type="submission" date="2024-01" db="EMBL/GenBank/DDBJ databases">
        <title>Genome assemblies of Stephania.</title>
        <authorList>
            <person name="Yang L."/>
        </authorList>
    </citation>
    <scope>NUCLEOTIDE SEQUENCE [LARGE SCALE GENOMIC DNA]</scope>
    <source>
        <strain evidence="7">QJT</strain>
        <tissue evidence="7">Leaf</tissue>
    </source>
</reference>
<dbReference type="SMART" id="SM00473">
    <property type="entry name" value="PAN_AP"/>
    <property type="match status" value="1"/>
</dbReference>
<dbReference type="AlphaFoldDB" id="A0AAP0HE61"/>
<feature type="domain" description="Apple" evidence="6">
    <location>
        <begin position="345"/>
        <end position="424"/>
    </location>
</feature>
<comment type="function">
    <text evidence="1">Involved in sporophytic self-incompatibility system (the inability of flowering plants to achieve self-fertilization).</text>
</comment>
<evidence type="ECO:0000313" key="8">
    <source>
        <dbReference type="Proteomes" id="UP001417504"/>
    </source>
</evidence>
<dbReference type="EMBL" id="JBBNAE010000011">
    <property type="protein sequence ID" value="KAK9084973.1"/>
    <property type="molecule type" value="Genomic_DNA"/>
</dbReference>
<dbReference type="Pfam" id="PF08276">
    <property type="entry name" value="PAN_2"/>
    <property type="match status" value="1"/>
</dbReference>
<feature type="signal peptide" evidence="4">
    <location>
        <begin position="1"/>
        <end position="22"/>
    </location>
</feature>
<dbReference type="FunFam" id="2.90.10.10:FF:000005">
    <property type="entry name" value="G-type lectin S-receptor-like serine/threonine-protein kinase"/>
    <property type="match status" value="1"/>
</dbReference>
<dbReference type="Proteomes" id="UP001417504">
    <property type="component" value="Unassembled WGS sequence"/>
</dbReference>
<accession>A0AAP0HE61</accession>
<dbReference type="Pfam" id="PF01453">
    <property type="entry name" value="B_lectin"/>
    <property type="match status" value="1"/>
</dbReference>
<sequence>MDCMIALLSLYSFFNINNVCFATDDTITPNKLLRDGDTLVSNGGTFALGFFSPGNSQKRYVGIWFNKVPEQTVVWVANRNSPINNSSSVVVKIDNKANLAIFDGNSSNPVWSTQVSIPLTDNINSSSLFYKLLDTGNLVLHDENKGDFLWQSFDFPTDTLVPEMKLGLNLKSGLNWSLTSWKSRDDPSFGDFVMSLGGRGSLEYYVKKGSRVMWRTGPWNGLTWNGLPVMTTDFIFHSTLINNSDELSISLNASNASSIFSRIYLDVLGISRRSTWSEDTHRWNDFVTAPGDVCENYGKCGAFGSCNPNNAQICSCVPGYEPKSHKDWYLRDGLEGCVRKRELLCGKGDGFLKLEKVKLPDTSNARVDMSLGIKDCQIECRNNCSCTGYASAYVDGSGCFAWFGDFLDIKEFIEGGQDLFVRVDAIELGKFC</sequence>
<dbReference type="SUPFAM" id="SSF51110">
    <property type="entry name" value="alpha-D-mannose-specific plant lectins"/>
    <property type="match status" value="1"/>
</dbReference>